<keyword evidence="1" id="KW-0732">Signal</keyword>
<protein>
    <recommendedName>
        <fullName evidence="4">Lipoprotein</fullName>
    </recommendedName>
</protein>
<evidence type="ECO:0000256" key="1">
    <source>
        <dbReference type="SAM" id="SignalP"/>
    </source>
</evidence>
<gene>
    <name evidence="2" type="ORF">PHA8399_03757</name>
</gene>
<accession>A0A0P1HYX9</accession>
<sequence length="189" mass="20920">MKSYLASLMILAAATLAGCGTPPTATKNDVEELSLALQSLDTGVDPDEARRAAEIAYSYSAQLAKQYDVTTSPIIHNTLVNSGVKARGVCVHYAEDMQARLNQENFQTLSMLRAIAEPKSDFRIDHSTAVIAANGDGIYDGIVLDPWRYGGKLYWSATTEDPRYNWEPRLEVLRRKYERRMEKEAAAGS</sequence>
<evidence type="ECO:0000313" key="2">
    <source>
        <dbReference type="EMBL" id="CUI01611.1"/>
    </source>
</evidence>
<feature type="signal peptide" evidence="1">
    <location>
        <begin position="1"/>
        <end position="17"/>
    </location>
</feature>
<name>A0A0P1HYX9_9RHOB</name>
<dbReference type="STRING" id="1396826.PHA8399_03757"/>
<dbReference type="Proteomes" id="UP000051326">
    <property type="component" value="Unassembled WGS sequence"/>
</dbReference>
<feature type="chain" id="PRO_5006064729" description="Lipoprotein" evidence="1">
    <location>
        <begin position="18"/>
        <end position="189"/>
    </location>
</feature>
<organism evidence="2 3">
    <name type="scientific">Leisingera aquaemixtae</name>
    <dbReference type="NCBI Taxonomy" id="1396826"/>
    <lineage>
        <taxon>Bacteria</taxon>
        <taxon>Pseudomonadati</taxon>
        <taxon>Pseudomonadota</taxon>
        <taxon>Alphaproteobacteria</taxon>
        <taxon>Rhodobacterales</taxon>
        <taxon>Roseobacteraceae</taxon>
        <taxon>Leisingera</taxon>
    </lineage>
</organism>
<proteinExistence type="predicted"/>
<evidence type="ECO:0000313" key="3">
    <source>
        <dbReference type="Proteomes" id="UP000051326"/>
    </source>
</evidence>
<evidence type="ECO:0008006" key="4">
    <source>
        <dbReference type="Google" id="ProtNLM"/>
    </source>
</evidence>
<dbReference type="PROSITE" id="PS51257">
    <property type="entry name" value="PROKAR_LIPOPROTEIN"/>
    <property type="match status" value="1"/>
</dbReference>
<reference evidence="2 3" key="1">
    <citation type="submission" date="2015-09" db="EMBL/GenBank/DDBJ databases">
        <authorList>
            <consortium name="Swine Surveillance"/>
        </authorList>
    </citation>
    <scope>NUCLEOTIDE SEQUENCE [LARGE SCALE GENOMIC DNA]</scope>
    <source>
        <strain evidence="2 3">CECT 8399</strain>
    </source>
</reference>
<dbReference type="EMBL" id="CYSR01000031">
    <property type="protein sequence ID" value="CUI01611.1"/>
    <property type="molecule type" value="Genomic_DNA"/>
</dbReference>
<dbReference type="AlphaFoldDB" id="A0A0P1HYX9"/>
<dbReference type="RefSeq" id="WP_058287592.1">
    <property type="nucleotide sequence ID" value="NZ_CYSR01000031.1"/>
</dbReference>